<feature type="region of interest" description="Disordered" evidence="2">
    <location>
        <begin position="586"/>
        <end position="616"/>
    </location>
</feature>
<evidence type="ECO:0000313" key="3">
    <source>
        <dbReference type="EMBL" id="KAK9271858.1"/>
    </source>
</evidence>
<gene>
    <name evidence="3" type="ORF">L1049_002223</name>
</gene>
<sequence>MEKNFQFITDTGTQQQRKVKIRSETPKQTPLMEEDAQKMVALKKAYADIILNTAKEAAARIMVSERKAIRFQQDLCSTKDEALRMLVRLKQMMDSKINDAEMTSLSQQRRIEGLEEQLHEAEQIILDLRTELKQAQDDLKAKNNQVQPLNGQISKEDVSSHENTAYENKLNTSESIVFFPSDGPEIITTTDMKNAPLNQRILDNRCCDATAKRTELSSDSHLENNHSDNPDIAAIIMRSKKPEQYRNGCTQRIRAIERNLMDGKLPARHVDDQLSLLKNESIIKLDEKGEGPCSVPSPKAESMDTMKKPTGMEEVTQLNSSAYENRPMKIIRRRKRKIRYGNAKKTSCKSHPLQLMKPSQPSSLLPRCKTHLNSANEDVKPAGARHVPSSPKVDNMDVMKNSTGLEEKLQHIGNGYEDQAIKVIPRRYRNKKVKYRDTITASFKSVPGQLDKSCPLSSLLSRCKTHSYSINGNVKSVEDMLEMTENNAKTGPFPHLDPEVSSSGAVQNATDNDAELTSESVLVLSEHKLAESSRVPSRGTNLEIVDVPLTSPDLKDAKASEANNGVSVQSDNGRLLKYTFCRKRKKESLSNPNENTSLEKSSMKRRAGEKLSGAPDVQKSCLIDESSRDSRRLAQVARQLISLSGKRWW</sequence>
<proteinExistence type="predicted"/>
<accession>A0AAP0R8Q8</accession>
<name>A0AAP0R8Q8_LIQFO</name>
<feature type="coiled-coil region" evidence="1">
    <location>
        <begin position="97"/>
        <end position="152"/>
    </location>
</feature>
<evidence type="ECO:0000313" key="4">
    <source>
        <dbReference type="Proteomes" id="UP001415857"/>
    </source>
</evidence>
<dbReference type="PANTHER" id="PTHR34778">
    <property type="entry name" value="OS02G0580700 PROTEIN"/>
    <property type="match status" value="1"/>
</dbReference>
<reference evidence="3 4" key="1">
    <citation type="journal article" date="2024" name="Plant J.">
        <title>Genome sequences and population genomics reveal climatic adaptation and genomic divergence between two closely related sweetgum species.</title>
        <authorList>
            <person name="Xu W.Q."/>
            <person name="Ren C.Q."/>
            <person name="Zhang X.Y."/>
            <person name="Comes H.P."/>
            <person name="Liu X.H."/>
            <person name="Li Y.G."/>
            <person name="Kettle C.J."/>
            <person name="Jalonen R."/>
            <person name="Gaisberger H."/>
            <person name="Ma Y.Z."/>
            <person name="Qiu Y.X."/>
        </authorList>
    </citation>
    <scope>NUCLEOTIDE SEQUENCE [LARGE SCALE GENOMIC DNA]</scope>
    <source>
        <strain evidence="3">Hangzhou</strain>
    </source>
</reference>
<keyword evidence="1" id="KW-0175">Coiled coil</keyword>
<keyword evidence="4" id="KW-1185">Reference proteome</keyword>
<comment type="caution">
    <text evidence="3">The sequence shown here is derived from an EMBL/GenBank/DDBJ whole genome shotgun (WGS) entry which is preliminary data.</text>
</comment>
<dbReference type="EMBL" id="JBBPBK010000013">
    <property type="protein sequence ID" value="KAK9271858.1"/>
    <property type="molecule type" value="Genomic_DNA"/>
</dbReference>
<protein>
    <submittedName>
        <fullName evidence="3">Uncharacterized protein</fullName>
    </submittedName>
</protein>
<feature type="compositionally biased region" description="Polar residues" evidence="2">
    <location>
        <begin position="589"/>
        <end position="600"/>
    </location>
</feature>
<dbReference type="Proteomes" id="UP001415857">
    <property type="component" value="Unassembled WGS sequence"/>
</dbReference>
<evidence type="ECO:0000256" key="2">
    <source>
        <dbReference type="SAM" id="MobiDB-lite"/>
    </source>
</evidence>
<dbReference type="PANTHER" id="PTHR34778:SF6">
    <property type="entry name" value="SHUGOSHIN C-TERMINAL DOMAIN-CONTAINING PROTEIN"/>
    <property type="match status" value="1"/>
</dbReference>
<dbReference type="AlphaFoldDB" id="A0AAP0R8Q8"/>
<evidence type="ECO:0000256" key="1">
    <source>
        <dbReference type="SAM" id="Coils"/>
    </source>
</evidence>
<organism evidence="3 4">
    <name type="scientific">Liquidambar formosana</name>
    <name type="common">Formosan gum</name>
    <dbReference type="NCBI Taxonomy" id="63359"/>
    <lineage>
        <taxon>Eukaryota</taxon>
        <taxon>Viridiplantae</taxon>
        <taxon>Streptophyta</taxon>
        <taxon>Embryophyta</taxon>
        <taxon>Tracheophyta</taxon>
        <taxon>Spermatophyta</taxon>
        <taxon>Magnoliopsida</taxon>
        <taxon>eudicotyledons</taxon>
        <taxon>Gunneridae</taxon>
        <taxon>Pentapetalae</taxon>
        <taxon>Saxifragales</taxon>
        <taxon>Altingiaceae</taxon>
        <taxon>Liquidambar</taxon>
    </lineage>
</organism>